<comment type="caution">
    <text evidence="1">The sequence shown here is derived from an EMBL/GenBank/DDBJ whole genome shotgun (WGS) entry which is preliminary data.</text>
</comment>
<gene>
    <name evidence="1" type="ORF">DBV15_04700</name>
</gene>
<dbReference type="EMBL" id="QBLH01003108">
    <property type="protein sequence ID" value="TGZ45618.1"/>
    <property type="molecule type" value="Genomic_DNA"/>
</dbReference>
<evidence type="ECO:0000313" key="2">
    <source>
        <dbReference type="Proteomes" id="UP000310200"/>
    </source>
</evidence>
<sequence>MGFEDTSSRDIFSSLLQCGLWSGVKLSGPHTVVLIPVVAKAGISRFIASTWVLNTSQFSSYKLKAKSSGGLTIHII</sequence>
<protein>
    <submittedName>
        <fullName evidence="1">Uncharacterized protein</fullName>
    </submittedName>
</protein>
<name>A0A4S2KDL4_9HYME</name>
<proteinExistence type="predicted"/>
<dbReference type="AlphaFoldDB" id="A0A4S2KDL4"/>
<keyword evidence="2" id="KW-1185">Reference proteome</keyword>
<evidence type="ECO:0000313" key="1">
    <source>
        <dbReference type="EMBL" id="TGZ45618.1"/>
    </source>
</evidence>
<reference evidence="1 2" key="1">
    <citation type="journal article" date="2019" name="Philos. Trans. R. Soc. Lond., B, Biol. Sci.">
        <title>Ant behaviour and brain gene expression of defending hosts depend on the ecological success of the intruding social parasite.</title>
        <authorList>
            <person name="Kaur R."/>
            <person name="Stoldt M."/>
            <person name="Jongepier E."/>
            <person name="Feldmeyer B."/>
            <person name="Menzel F."/>
            <person name="Bornberg-Bauer E."/>
            <person name="Foitzik S."/>
        </authorList>
    </citation>
    <scope>NUCLEOTIDE SEQUENCE [LARGE SCALE GENOMIC DNA]</scope>
    <source>
        <tissue evidence="1">Whole body</tissue>
    </source>
</reference>
<organism evidence="1 2">
    <name type="scientific">Temnothorax longispinosus</name>
    <dbReference type="NCBI Taxonomy" id="300112"/>
    <lineage>
        <taxon>Eukaryota</taxon>
        <taxon>Metazoa</taxon>
        <taxon>Ecdysozoa</taxon>
        <taxon>Arthropoda</taxon>
        <taxon>Hexapoda</taxon>
        <taxon>Insecta</taxon>
        <taxon>Pterygota</taxon>
        <taxon>Neoptera</taxon>
        <taxon>Endopterygota</taxon>
        <taxon>Hymenoptera</taxon>
        <taxon>Apocrita</taxon>
        <taxon>Aculeata</taxon>
        <taxon>Formicoidea</taxon>
        <taxon>Formicidae</taxon>
        <taxon>Myrmicinae</taxon>
        <taxon>Temnothorax</taxon>
    </lineage>
</organism>
<accession>A0A4S2KDL4</accession>
<dbReference type="Proteomes" id="UP000310200">
    <property type="component" value="Unassembled WGS sequence"/>
</dbReference>